<keyword evidence="3" id="KW-0446">Lipid-binding</keyword>
<evidence type="ECO:0000313" key="6">
    <source>
        <dbReference type="EMBL" id="CAK7343582.1"/>
    </source>
</evidence>
<dbReference type="PANTHER" id="PTHR33076">
    <property type="entry name" value="NON-SPECIFIC LIPID-TRANSFER PROTEIN 2-RELATED"/>
    <property type="match status" value="1"/>
</dbReference>
<keyword evidence="2" id="KW-1015">Disulfide bond</keyword>
<evidence type="ECO:0000256" key="4">
    <source>
        <dbReference type="SAM" id="SignalP"/>
    </source>
</evidence>
<organism evidence="6 7">
    <name type="scientific">Dovyalis caffra</name>
    <dbReference type="NCBI Taxonomy" id="77055"/>
    <lineage>
        <taxon>Eukaryota</taxon>
        <taxon>Viridiplantae</taxon>
        <taxon>Streptophyta</taxon>
        <taxon>Embryophyta</taxon>
        <taxon>Tracheophyta</taxon>
        <taxon>Spermatophyta</taxon>
        <taxon>Magnoliopsida</taxon>
        <taxon>eudicotyledons</taxon>
        <taxon>Gunneridae</taxon>
        <taxon>Pentapetalae</taxon>
        <taxon>rosids</taxon>
        <taxon>fabids</taxon>
        <taxon>Malpighiales</taxon>
        <taxon>Salicaceae</taxon>
        <taxon>Flacourtieae</taxon>
        <taxon>Dovyalis</taxon>
    </lineage>
</organism>
<dbReference type="InterPro" id="IPR016140">
    <property type="entry name" value="Bifunc_inhib/LTP/seed_store"/>
</dbReference>
<proteinExistence type="inferred from homology"/>
<dbReference type="SMART" id="SM00499">
    <property type="entry name" value="AAI"/>
    <property type="match status" value="1"/>
</dbReference>
<dbReference type="EMBL" id="CAWUPB010001160">
    <property type="protein sequence ID" value="CAK7343582.1"/>
    <property type="molecule type" value="Genomic_DNA"/>
</dbReference>
<reference evidence="6 7" key="1">
    <citation type="submission" date="2024-01" db="EMBL/GenBank/DDBJ databases">
        <authorList>
            <person name="Waweru B."/>
        </authorList>
    </citation>
    <scope>NUCLEOTIDE SEQUENCE [LARGE SCALE GENOMIC DNA]</scope>
</reference>
<keyword evidence="3" id="KW-0813">Transport</keyword>
<comment type="function">
    <text evidence="3">Plant non-specific lipid-transfer proteins transfer phospholipids as well as galactolipids across membranes. May play a role in wax or cutin deposition in the cell walls of expanding epidermal cells and certain secretory tissues.</text>
</comment>
<evidence type="ECO:0000256" key="1">
    <source>
        <dbReference type="ARBA" id="ARBA00009748"/>
    </source>
</evidence>
<evidence type="ECO:0000256" key="2">
    <source>
        <dbReference type="ARBA" id="ARBA00023157"/>
    </source>
</evidence>
<name>A0AAV1S457_9ROSI</name>
<feature type="domain" description="Bifunctional inhibitor/plant lipid transfer protein/seed storage helical" evidence="5">
    <location>
        <begin position="29"/>
        <end position="116"/>
    </location>
</feature>
<gene>
    <name evidence="6" type="ORF">DCAF_LOCUS17385</name>
</gene>
<comment type="similarity">
    <text evidence="1 3">Belongs to the plant LTP family.</text>
</comment>
<dbReference type="PROSITE" id="PS00597">
    <property type="entry name" value="PLANT_LTP"/>
    <property type="match status" value="1"/>
</dbReference>
<dbReference type="InterPro" id="IPR036312">
    <property type="entry name" value="Bifun_inhib/LTP/seed_sf"/>
</dbReference>
<accession>A0AAV1S457</accession>
<evidence type="ECO:0000313" key="7">
    <source>
        <dbReference type="Proteomes" id="UP001314170"/>
    </source>
</evidence>
<protein>
    <recommendedName>
        <fullName evidence="3">Non-specific lipid-transfer protein</fullName>
    </recommendedName>
</protein>
<keyword evidence="4" id="KW-0732">Signal</keyword>
<dbReference type="Gene3D" id="1.10.110.10">
    <property type="entry name" value="Plant lipid-transfer and hydrophobic proteins"/>
    <property type="match status" value="1"/>
</dbReference>
<feature type="signal peptide" evidence="4">
    <location>
        <begin position="1"/>
        <end position="25"/>
    </location>
</feature>
<dbReference type="CDD" id="cd01960">
    <property type="entry name" value="nsLTP1"/>
    <property type="match status" value="1"/>
</dbReference>
<feature type="chain" id="PRO_5043337340" description="Non-specific lipid-transfer protein" evidence="4">
    <location>
        <begin position="26"/>
        <end position="120"/>
    </location>
</feature>
<dbReference type="SUPFAM" id="SSF47699">
    <property type="entry name" value="Bifunctional inhibitor/lipid-transfer protein/seed storage 2S albumin"/>
    <property type="match status" value="1"/>
</dbReference>
<dbReference type="Pfam" id="PF00234">
    <property type="entry name" value="Tryp_alpha_amyl"/>
    <property type="match status" value="1"/>
</dbReference>
<dbReference type="AlphaFoldDB" id="A0AAV1S457"/>
<comment type="caution">
    <text evidence="6">The sequence shown here is derived from an EMBL/GenBank/DDBJ whole genome shotgun (WGS) entry which is preliminary data.</text>
</comment>
<dbReference type="Proteomes" id="UP001314170">
    <property type="component" value="Unassembled WGS sequence"/>
</dbReference>
<dbReference type="PRINTS" id="PR00382">
    <property type="entry name" value="LIPIDTRNSFER"/>
</dbReference>
<keyword evidence="7" id="KW-1185">Reference proteome</keyword>
<sequence length="120" mass="13205">MANAKLICALLLCMVLSAPMLNVEASVPCHTVARNVQNCFPYLRKGGRVSRDCCNAVRFVNNSARTTKDRRDTCKCLKSLFNQVGGLRVVNARFAAALPGICKVKVPYRISNSINCSRIK</sequence>
<dbReference type="InterPro" id="IPR000528">
    <property type="entry name" value="Plant_nsLTP"/>
</dbReference>
<dbReference type="GO" id="GO:0008289">
    <property type="term" value="F:lipid binding"/>
    <property type="evidence" value="ECO:0007669"/>
    <property type="project" value="UniProtKB-KW"/>
</dbReference>
<evidence type="ECO:0000259" key="5">
    <source>
        <dbReference type="SMART" id="SM00499"/>
    </source>
</evidence>
<dbReference type="GO" id="GO:0006869">
    <property type="term" value="P:lipid transport"/>
    <property type="evidence" value="ECO:0007669"/>
    <property type="project" value="InterPro"/>
</dbReference>
<evidence type="ECO:0000256" key="3">
    <source>
        <dbReference type="RuleBase" id="RU000628"/>
    </source>
</evidence>